<dbReference type="AlphaFoldDB" id="W2V171"/>
<evidence type="ECO:0000256" key="3">
    <source>
        <dbReference type="ARBA" id="ARBA00022723"/>
    </source>
</evidence>
<evidence type="ECO:0000256" key="6">
    <source>
        <dbReference type="ARBA" id="ARBA00023284"/>
    </source>
</evidence>
<organism evidence="10 11">
    <name type="scientific">Candidatus Xenolissoclinum pacificiensis L6</name>
    <dbReference type="NCBI Taxonomy" id="1401685"/>
    <lineage>
        <taxon>Bacteria</taxon>
        <taxon>Pseudomonadati</taxon>
        <taxon>Pseudomonadota</taxon>
        <taxon>Alphaproteobacteria</taxon>
        <taxon>Rickettsiales</taxon>
        <taxon>Anaplasmataceae</taxon>
        <taxon>Candidatus Xenolissoclinum</taxon>
    </lineage>
</organism>
<evidence type="ECO:0000313" key="11">
    <source>
        <dbReference type="Proteomes" id="UP000018951"/>
    </source>
</evidence>
<dbReference type="PANTHER" id="PTHR10293:SF72">
    <property type="entry name" value="MONOTHIOL GLUTAREDOXIN-S14, CHLOROPLASTIC"/>
    <property type="match status" value="1"/>
</dbReference>
<dbReference type="Pfam" id="PF00462">
    <property type="entry name" value="Glutaredoxin"/>
    <property type="match status" value="1"/>
</dbReference>
<dbReference type="STRING" id="1401685.P857_317"/>
<comment type="similarity">
    <text evidence="1 7">Belongs to the glutaredoxin family. Monothiol subfamily.</text>
</comment>
<evidence type="ECO:0000313" key="10">
    <source>
        <dbReference type="EMBL" id="ETO91402.1"/>
    </source>
</evidence>
<feature type="binding site" evidence="8">
    <location>
        <position position="31"/>
    </location>
    <ligand>
        <name>[2Fe-2S] cluster</name>
        <dbReference type="ChEBI" id="CHEBI:190135"/>
        <note>ligand shared between dimeric partners</note>
    </ligand>
</feature>
<evidence type="ECO:0000256" key="2">
    <source>
        <dbReference type="ARBA" id="ARBA00022714"/>
    </source>
</evidence>
<dbReference type="EMBL" id="AXCJ01000005">
    <property type="protein sequence ID" value="ETO91402.1"/>
    <property type="molecule type" value="Genomic_DNA"/>
</dbReference>
<dbReference type="GO" id="GO:0051537">
    <property type="term" value="F:2 iron, 2 sulfur cluster binding"/>
    <property type="evidence" value="ECO:0007669"/>
    <property type="project" value="UniProtKB-KW"/>
</dbReference>
<dbReference type="Gene3D" id="3.40.30.10">
    <property type="entry name" value="Glutaredoxin"/>
    <property type="match status" value="1"/>
</dbReference>
<evidence type="ECO:0000256" key="8">
    <source>
        <dbReference type="PIRSR" id="PIRSR005894-2"/>
    </source>
</evidence>
<dbReference type="InterPro" id="IPR033658">
    <property type="entry name" value="GRX_PICOT-like"/>
</dbReference>
<comment type="caution">
    <text evidence="10">The sequence shown here is derived from an EMBL/GenBank/DDBJ whole genome shotgun (WGS) entry which is preliminary data.</text>
</comment>
<dbReference type="NCBIfam" id="TIGR00365">
    <property type="entry name" value="Grx4 family monothiol glutaredoxin"/>
    <property type="match status" value="1"/>
</dbReference>
<keyword evidence="3 8" id="KW-0479">Metal-binding</keyword>
<dbReference type="PROSITE" id="PS51354">
    <property type="entry name" value="GLUTAREDOXIN_2"/>
    <property type="match status" value="1"/>
</dbReference>
<dbReference type="Proteomes" id="UP000018951">
    <property type="component" value="Unassembled WGS sequence"/>
</dbReference>
<evidence type="ECO:0000259" key="9">
    <source>
        <dbReference type="Pfam" id="PF00462"/>
    </source>
</evidence>
<evidence type="ECO:0000256" key="5">
    <source>
        <dbReference type="ARBA" id="ARBA00023014"/>
    </source>
</evidence>
<dbReference type="InterPro" id="IPR002109">
    <property type="entry name" value="Glutaredoxin"/>
</dbReference>
<dbReference type="GO" id="GO:0015036">
    <property type="term" value="F:disulfide oxidoreductase activity"/>
    <property type="evidence" value="ECO:0007669"/>
    <property type="project" value="InterPro"/>
</dbReference>
<gene>
    <name evidence="10" type="primary">grxC2</name>
    <name evidence="10" type="ORF">P857_317</name>
</gene>
<evidence type="ECO:0000256" key="1">
    <source>
        <dbReference type="ARBA" id="ARBA00009630"/>
    </source>
</evidence>
<accession>W2V171</accession>
<keyword evidence="2 8" id="KW-0001">2Fe-2S</keyword>
<keyword evidence="5 8" id="KW-0411">Iron-sulfur</keyword>
<evidence type="ECO:0000256" key="4">
    <source>
        <dbReference type="ARBA" id="ARBA00023004"/>
    </source>
</evidence>
<evidence type="ECO:0000256" key="7">
    <source>
        <dbReference type="PIRNR" id="PIRNR005894"/>
    </source>
</evidence>
<keyword evidence="4 8" id="KW-0408">Iron</keyword>
<protein>
    <recommendedName>
        <fullName evidence="7">Glutaredoxin</fullName>
    </recommendedName>
</protein>
<dbReference type="GO" id="GO:0046872">
    <property type="term" value="F:metal ion binding"/>
    <property type="evidence" value="ECO:0007669"/>
    <property type="project" value="UniProtKB-KW"/>
</dbReference>
<dbReference type="CDD" id="cd03028">
    <property type="entry name" value="GRX_PICOT_like"/>
    <property type="match status" value="1"/>
</dbReference>
<dbReference type="SUPFAM" id="SSF52833">
    <property type="entry name" value="Thioredoxin-like"/>
    <property type="match status" value="1"/>
</dbReference>
<dbReference type="PIRSF" id="PIRSF005894">
    <property type="entry name" value="Monothiol_GRX"/>
    <property type="match status" value="1"/>
</dbReference>
<feature type="domain" description="Glutaredoxin" evidence="9">
    <location>
        <begin position="18"/>
        <end position="82"/>
    </location>
</feature>
<sequence length="111" mass="12845">MVNKIEDFINEQLSQNRVVLFMKGDKMMPLCGFSGRVVSILKELKVPFKDINVLLDDDLRQGIKDYSNWPTIPQLYVDNSFIGGHDILVEMYKDNSLLEIFDDLKSVCKEE</sequence>
<dbReference type="PANTHER" id="PTHR10293">
    <property type="entry name" value="GLUTAREDOXIN FAMILY MEMBER"/>
    <property type="match status" value="1"/>
</dbReference>
<dbReference type="InterPro" id="IPR014434">
    <property type="entry name" value="Monothiol_GRX"/>
</dbReference>
<reference evidence="10 11" key="1">
    <citation type="journal article" date="2013" name="PLoS ONE">
        <title>Bacterial endosymbiosis in a chordate host: long-term co-evolution and conservation of secondary metabolism.</title>
        <authorList>
            <person name="Kwan J.C."/>
            <person name="Schmidt E.W."/>
        </authorList>
    </citation>
    <scope>NUCLEOTIDE SEQUENCE [LARGE SCALE GENOMIC DNA]</scope>
    <source>
        <strain evidence="11">L6</strain>
    </source>
</reference>
<proteinExistence type="inferred from homology"/>
<keyword evidence="11" id="KW-1185">Reference proteome</keyword>
<keyword evidence="6" id="KW-0676">Redox-active center</keyword>
<name>W2V171_9RICK</name>
<dbReference type="InterPro" id="IPR004480">
    <property type="entry name" value="Monothiol_GRX-rel"/>
</dbReference>
<dbReference type="InterPro" id="IPR036249">
    <property type="entry name" value="Thioredoxin-like_sf"/>
</dbReference>